<name>A0A6L6QE01_9BURK</name>
<accession>A0A6L6QE01</accession>
<reference evidence="1 2" key="1">
    <citation type="submission" date="2019-11" db="EMBL/GenBank/DDBJ databases">
        <title>Type strains purchased from KCTC, JCM and DSMZ.</title>
        <authorList>
            <person name="Lu H."/>
        </authorList>
    </citation>
    <scope>NUCLEOTIDE SEQUENCE [LARGE SCALE GENOMIC DNA]</scope>
    <source>
        <strain evidence="1 2">JCM 31587</strain>
    </source>
</reference>
<dbReference type="EMBL" id="WNKX01000005">
    <property type="protein sequence ID" value="MTW10748.1"/>
    <property type="molecule type" value="Genomic_DNA"/>
</dbReference>
<dbReference type="AlphaFoldDB" id="A0A6L6QE01"/>
<evidence type="ECO:0000313" key="1">
    <source>
        <dbReference type="EMBL" id="MTW10748.1"/>
    </source>
</evidence>
<comment type="caution">
    <text evidence="1">The sequence shown here is derived from an EMBL/GenBank/DDBJ whole genome shotgun (WGS) entry which is preliminary data.</text>
</comment>
<dbReference type="Proteomes" id="UP000472320">
    <property type="component" value="Unassembled WGS sequence"/>
</dbReference>
<dbReference type="RefSeq" id="WP_155453675.1">
    <property type="nucleotide sequence ID" value="NZ_WNKX01000005.1"/>
</dbReference>
<gene>
    <name evidence="1" type="ORF">GM658_09040</name>
</gene>
<sequence>MNLNQKHEAATKAHQIAMVELERAGLAYGEVEPTYAGLKGKSDELQQAKQEQLDAMAAAKERLTAAMLTTMGRMSDDVKEALAARRTADDLVDQFNELETIVASQFPGVRVEVSLAARNYLHAYDRAVATWAEMNALGVLAECGERLALAMAVRMRGVPNPVAEDLEDRRHVRCRSFVLRELERLCENYGYSPTPYEDLIPVPHLGKFSEAEILSPAQIAQLKAQLAAAT</sequence>
<proteinExistence type="predicted"/>
<keyword evidence="2" id="KW-1185">Reference proteome</keyword>
<organism evidence="1 2">
    <name type="scientific">Massilia eburnea</name>
    <dbReference type="NCBI Taxonomy" id="1776165"/>
    <lineage>
        <taxon>Bacteria</taxon>
        <taxon>Pseudomonadati</taxon>
        <taxon>Pseudomonadota</taxon>
        <taxon>Betaproteobacteria</taxon>
        <taxon>Burkholderiales</taxon>
        <taxon>Oxalobacteraceae</taxon>
        <taxon>Telluria group</taxon>
        <taxon>Massilia</taxon>
    </lineage>
</organism>
<protein>
    <submittedName>
        <fullName evidence="1">Uncharacterized protein</fullName>
    </submittedName>
</protein>
<evidence type="ECO:0000313" key="2">
    <source>
        <dbReference type="Proteomes" id="UP000472320"/>
    </source>
</evidence>